<keyword evidence="2" id="KW-1185">Reference proteome</keyword>
<sequence length="182" mass="20239">MPVHLGDGDDSPCPQCTQIVPLGTHGEHIGGECLSIHIDHLVHEKSVQREYAMKLKVPNAGRWATLRICRVALSKDKYSLVSVPEASKPNHKKHEELRIINRHDALAETSKISSISTEAFLVSIAHHHSENKEPTLHAEKIQQESDNNKPKVSGFIIGYLNFCLASYVCRYRCVSSVVEVGV</sequence>
<name>A0ACC2NMN2_9HYME</name>
<evidence type="ECO:0000313" key="1">
    <source>
        <dbReference type="EMBL" id="KAJ8672344.1"/>
    </source>
</evidence>
<gene>
    <name evidence="1" type="ORF">QAD02_003603</name>
</gene>
<proteinExistence type="predicted"/>
<dbReference type="Proteomes" id="UP001239111">
    <property type="component" value="Chromosome 3"/>
</dbReference>
<protein>
    <submittedName>
        <fullName evidence="1">Uncharacterized protein</fullName>
    </submittedName>
</protein>
<organism evidence="1 2">
    <name type="scientific">Eretmocerus hayati</name>
    <dbReference type="NCBI Taxonomy" id="131215"/>
    <lineage>
        <taxon>Eukaryota</taxon>
        <taxon>Metazoa</taxon>
        <taxon>Ecdysozoa</taxon>
        <taxon>Arthropoda</taxon>
        <taxon>Hexapoda</taxon>
        <taxon>Insecta</taxon>
        <taxon>Pterygota</taxon>
        <taxon>Neoptera</taxon>
        <taxon>Endopterygota</taxon>
        <taxon>Hymenoptera</taxon>
        <taxon>Apocrita</taxon>
        <taxon>Proctotrupomorpha</taxon>
        <taxon>Chalcidoidea</taxon>
        <taxon>Aphelinidae</taxon>
        <taxon>Aphelininae</taxon>
        <taxon>Eretmocerus</taxon>
    </lineage>
</organism>
<comment type="caution">
    <text evidence="1">The sequence shown here is derived from an EMBL/GenBank/DDBJ whole genome shotgun (WGS) entry which is preliminary data.</text>
</comment>
<accession>A0ACC2NMN2</accession>
<evidence type="ECO:0000313" key="2">
    <source>
        <dbReference type="Proteomes" id="UP001239111"/>
    </source>
</evidence>
<dbReference type="EMBL" id="CM056743">
    <property type="protein sequence ID" value="KAJ8672344.1"/>
    <property type="molecule type" value="Genomic_DNA"/>
</dbReference>
<reference evidence="1" key="1">
    <citation type="submission" date="2023-04" db="EMBL/GenBank/DDBJ databases">
        <title>A chromosome-level genome assembly of the parasitoid wasp Eretmocerus hayati.</title>
        <authorList>
            <person name="Zhong Y."/>
            <person name="Liu S."/>
            <person name="Liu Y."/>
        </authorList>
    </citation>
    <scope>NUCLEOTIDE SEQUENCE</scope>
    <source>
        <strain evidence="1">ZJU_SS_LIU_2023</strain>
    </source>
</reference>